<dbReference type="Proteomes" id="UP001057498">
    <property type="component" value="Chromosome"/>
</dbReference>
<evidence type="ECO:0000313" key="2">
    <source>
        <dbReference type="Proteomes" id="UP001057498"/>
    </source>
</evidence>
<gene>
    <name evidence="1" type="ORF">CATMQ487_25690</name>
</gene>
<proteinExistence type="predicted"/>
<sequence length="107" mass="12056">MRIEIDIYSGRPNPGWNPTPDEEVQLRRLLRRVTAPSEAPAPEDLGYRGFLVLDATDATSLGSQLRVYRGRIYSEARGARRAWADFGGVEDWLRQQAIHHGLGDLLP</sequence>
<dbReference type="EMBL" id="AP025730">
    <property type="protein sequence ID" value="BDI05599.1"/>
    <property type="molecule type" value="Genomic_DNA"/>
</dbReference>
<reference evidence="1" key="1">
    <citation type="submission" date="2022-04" db="EMBL/GenBank/DDBJ databases">
        <title>Whole genome sequence of Sphaerotilus sp. FB-5.</title>
        <authorList>
            <person name="Takeda M."/>
            <person name="Narihara S."/>
            <person name="Akimoto M."/>
            <person name="Akimoto R."/>
            <person name="Nishiyashiki S."/>
            <person name="Murakami T."/>
        </authorList>
    </citation>
    <scope>NUCLEOTIDE SEQUENCE</scope>
    <source>
        <strain evidence="1">FB-5</strain>
    </source>
</reference>
<protein>
    <submittedName>
        <fullName evidence="1">Uncharacterized protein</fullName>
    </submittedName>
</protein>
<accession>A0ABM7YMB3</accession>
<keyword evidence="2" id="KW-1185">Reference proteome</keyword>
<evidence type="ECO:0000313" key="1">
    <source>
        <dbReference type="EMBL" id="BDI05599.1"/>
    </source>
</evidence>
<organism evidence="1 2">
    <name type="scientific">Sphaerotilus microaerophilus</name>
    <dbReference type="NCBI Taxonomy" id="2914710"/>
    <lineage>
        <taxon>Bacteria</taxon>
        <taxon>Pseudomonadati</taxon>
        <taxon>Pseudomonadota</taxon>
        <taxon>Betaproteobacteria</taxon>
        <taxon>Burkholderiales</taxon>
        <taxon>Sphaerotilaceae</taxon>
        <taxon>Sphaerotilus</taxon>
    </lineage>
</organism>
<name>A0ABM7YMB3_9BURK</name>